<evidence type="ECO:0000313" key="1">
    <source>
        <dbReference type="EMBL" id="NMH87004.1"/>
    </source>
</evidence>
<protein>
    <recommendedName>
        <fullName evidence="3">Outer membrane protein beta-barrel domain-containing protein</fullName>
    </recommendedName>
</protein>
<name>A0ABX1RXU1_9FLAO</name>
<dbReference type="RefSeq" id="WP_169671132.1">
    <property type="nucleotide sequence ID" value="NZ_JABBHF010000003.1"/>
</dbReference>
<accession>A0ABX1RXU1</accession>
<comment type="caution">
    <text evidence="1">The sequence shown here is derived from an EMBL/GenBank/DDBJ whole genome shotgun (WGS) entry which is preliminary data.</text>
</comment>
<evidence type="ECO:0000313" key="2">
    <source>
        <dbReference type="Proteomes" id="UP000746690"/>
    </source>
</evidence>
<evidence type="ECO:0008006" key="3">
    <source>
        <dbReference type="Google" id="ProtNLM"/>
    </source>
</evidence>
<dbReference type="EMBL" id="JABBHF010000003">
    <property type="protein sequence ID" value="NMH87004.1"/>
    <property type="molecule type" value="Genomic_DNA"/>
</dbReference>
<organism evidence="1 2">
    <name type="scientific">Flavivirga algicola</name>
    <dbReference type="NCBI Taxonomy" id="2729136"/>
    <lineage>
        <taxon>Bacteria</taxon>
        <taxon>Pseudomonadati</taxon>
        <taxon>Bacteroidota</taxon>
        <taxon>Flavobacteriia</taxon>
        <taxon>Flavobacteriales</taxon>
        <taxon>Flavobacteriaceae</taxon>
        <taxon>Flavivirga</taxon>
    </lineage>
</organism>
<proteinExistence type="predicted"/>
<gene>
    <name evidence="1" type="ORF">HHX25_05770</name>
</gene>
<dbReference type="Proteomes" id="UP000746690">
    <property type="component" value="Unassembled WGS sequence"/>
</dbReference>
<keyword evidence="2" id="KW-1185">Reference proteome</keyword>
<reference evidence="1 2" key="1">
    <citation type="submission" date="2020-04" db="EMBL/GenBank/DDBJ databases">
        <title>A Flavivirga sp. nov.</title>
        <authorList>
            <person name="Sun X."/>
        </authorList>
    </citation>
    <scope>NUCLEOTIDE SEQUENCE [LARGE SCALE GENOMIC DNA]</scope>
    <source>
        <strain evidence="1 2">Y03</strain>
    </source>
</reference>
<sequence length="182" mass="21199">MKHFYLLFSLLFSFFHVCHSQMREEKTHGFFYKVSLAPTLTINENYTINNDDDETLLNPSAFFLNNTVGYQFDKRTSLGLNLEYDYHSQQGLHFLPAYLTLQHNVIADDDNIFLRAGYGTLLGLSRDFEKGNLYKVGLGVQIFDDDYRNSFLIGIDFTRKRFGYKTLEGLSSVSIFLEFMLF</sequence>